<keyword evidence="1" id="KW-0233">DNA recombination</keyword>
<dbReference type="CDD" id="cd00397">
    <property type="entry name" value="DNA_BRE_C"/>
    <property type="match status" value="1"/>
</dbReference>
<dbReference type="PANTHER" id="PTHR30349">
    <property type="entry name" value="PHAGE INTEGRASE-RELATED"/>
    <property type="match status" value="1"/>
</dbReference>
<dbReference type="InterPro" id="IPR002104">
    <property type="entry name" value="Integrase_catalytic"/>
</dbReference>
<accession>A0A644XCI4</accession>
<dbReference type="InterPro" id="IPR050090">
    <property type="entry name" value="Tyrosine_recombinase_XerCD"/>
</dbReference>
<evidence type="ECO:0000256" key="1">
    <source>
        <dbReference type="ARBA" id="ARBA00023172"/>
    </source>
</evidence>
<dbReference type="GO" id="GO:0006310">
    <property type="term" value="P:DNA recombination"/>
    <property type="evidence" value="ECO:0007669"/>
    <property type="project" value="UniProtKB-KW"/>
</dbReference>
<dbReference type="PROSITE" id="PS51898">
    <property type="entry name" value="TYR_RECOMBINASE"/>
    <property type="match status" value="1"/>
</dbReference>
<name>A0A644XCI4_9ZZZZ</name>
<comment type="caution">
    <text evidence="3">The sequence shown here is derived from an EMBL/GenBank/DDBJ whole genome shotgun (WGS) entry which is preliminary data.</text>
</comment>
<gene>
    <name evidence="3" type="primary">xerC_77</name>
    <name evidence="3" type="ORF">SDC9_58254</name>
</gene>
<dbReference type="Gene3D" id="1.10.443.10">
    <property type="entry name" value="Intergrase catalytic core"/>
    <property type="match status" value="1"/>
</dbReference>
<dbReference type="SUPFAM" id="SSF56349">
    <property type="entry name" value="DNA breaking-rejoining enzymes"/>
    <property type="match status" value="1"/>
</dbReference>
<dbReference type="GO" id="GO:0015074">
    <property type="term" value="P:DNA integration"/>
    <property type="evidence" value="ECO:0007669"/>
    <property type="project" value="InterPro"/>
</dbReference>
<dbReference type="EMBL" id="VSSQ01001895">
    <property type="protein sequence ID" value="MPM11903.1"/>
    <property type="molecule type" value="Genomic_DNA"/>
</dbReference>
<protein>
    <submittedName>
        <fullName evidence="3">Tyrosine recombinase XerC</fullName>
    </submittedName>
</protein>
<dbReference type="InterPro" id="IPR013762">
    <property type="entry name" value="Integrase-like_cat_sf"/>
</dbReference>
<dbReference type="AlphaFoldDB" id="A0A644XCI4"/>
<feature type="domain" description="Tyr recombinase" evidence="2">
    <location>
        <begin position="111"/>
        <end position="291"/>
    </location>
</feature>
<dbReference type="GO" id="GO:0003677">
    <property type="term" value="F:DNA binding"/>
    <property type="evidence" value="ECO:0007669"/>
    <property type="project" value="InterPro"/>
</dbReference>
<evidence type="ECO:0000259" key="2">
    <source>
        <dbReference type="PROSITE" id="PS51898"/>
    </source>
</evidence>
<proteinExistence type="predicted"/>
<sequence>MSTVPILKEYSSLKPGDVIPLFLTFKSVSGVSPRTQRDYEYTLRLFFGRFPDALDHPRERTFEFLARYQNPSSFNVFFSYLKNFWDWTMREGYFRGDRHPLDGLKKRKPRGRIVQLEEGEIRSLLEQPDKSTYAGFRDYALLCLQIDTAARPGELLQLLPEDFHPRKAEIAIRAEVSKTRTPRVLPLASPTVEAMGKLLSSRPEAWANFPVFASETAGALQETSWSRRVKRYGEKCGLRITAYSLRHAAALLLIRRGADAFCVQRLLGHASMQMTRHYINLTAEDTRKGHEKAGVILSILGRDCLKGGREGEGIGGGLPLAEGG</sequence>
<dbReference type="Pfam" id="PF00589">
    <property type="entry name" value="Phage_integrase"/>
    <property type="match status" value="1"/>
</dbReference>
<organism evidence="3">
    <name type="scientific">bioreactor metagenome</name>
    <dbReference type="NCBI Taxonomy" id="1076179"/>
    <lineage>
        <taxon>unclassified sequences</taxon>
        <taxon>metagenomes</taxon>
        <taxon>ecological metagenomes</taxon>
    </lineage>
</organism>
<reference evidence="3" key="1">
    <citation type="submission" date="2019-08" db="EMBL/GenBank/DDBJ databases">
        <authorList>
            <person name="Kucharzyk K."/>
            <person name="Murdoch R.W."/>
            <person name="Higgins S."/>
            <person name="Loffler F."/>
        </authorList>
    </citation>
    <scope>NUCLEOTIDE SEQUENCE</scope>
</reference>
<evidence type="ECO:0000313" key="3">
    <source>
        <dbReference type="EMBL" id="MPM11903.1"/>
    </source>
</evidence>
<dbReference type="InterPro" id="IPR011010">
    <property type="entry name" value="DNA_brk_join_enz"/>
</dbReference>